<evidence type="ECO:0000313" key="3">
    <source>
        <dbReference type="EMBL" id="SFZ95478.1"/>
    </source>
</evidence>
<dbReference type="OrthoDB" id="9812921at2"/>
<sequence>MKLKCIVFILLAMTCFMYGQKKPLDHSVYDSWQNIGARKISNDGKWIAYSVDAQEGNPILFLYSVKNKDSKKFPRGTKVEFTNDSKFGIFQIRPLYKDVKAVKDKKLKQNKLTKDSLVIVDFSSGKTEKIPNVKGFKIPEKGGSYVAYLLENMKDKSSDDASDKDDGEEKKDDDKNAKPLQLVVRNLLDGKSTTYENVFRYEFSNNGKQLVFVTKKPEEKTNKDKKEKKDSLDAQSAEKKVTDKSKPKKYTLQTVQVVNLQTGAVNKISEMEGDFSQLSFDEEGNQLAFVGTSSAQNDLVKLYQFYYFNLKNNKKEIVANDNAQMKKNWVISENRLPKFSKNGKQLYFGVAPKPIAKDTAMIANDHAVVDIWNYKDDYLQTVQLKELRNDLKKSYAAVMQTEKPDFFRNINGEDLDTLRLVSEGNAEFALGITSLNNRISSQWEGSTKKTYFLIDNKTGERTEVIKNLDGAVAVSPLGNFVVVFDREKGKWLSYNVKTKQTLPLSTDLPVSFVEEEFDMPDFPNSYGIASWTDKDESVIIRDRYDLWEFFLNGSKKPRNITNGFGRKNKITFDTYDLDKDIKSLNRKSSIYLSAFDNTSKANGIFKTSIHSNGDPVKVQMENVWGYRSLQKAKNAEEYILIKESYTDSPNIFTTSDFSKQDKLSDTNPQQKIYNWGTDELVNWTTPKGNTSTGVLYKPENFDPNKKYPMIVYFYEKLSDNLNRYVAPAPTPSRLNISYFVSNGYLVFTPDISYTDGLPGESAMEYINSGVEKLKQNPWVDGAKIGIQGQSWGGYQVAYLIAHTDMYAAAWSGAPVVNMTSAYGGIRWSSGMNRQFQYEKSQSRLGKNLWEAPDLYIKNSPLFTIDKVKTPVVIMSNDKDGAVPWYQGIEMFTALRRLGKQVWLLNYNGDDHNLMKRQNRKDIQIREQQFFDYYLKDTKAPAWMTKGVPATQKGKDWGFELTDEKP</sequence>
<feature type="compositionally biased region" description="Basic and acidic residues" evidence="1">
    <location>
        <begin position="215"/>
        <end position="245"/>
    </location>
</feature>
<keyword evidence="4" id="KW-1185">Reference proteome</keyword>
<dbReference type="GO" id="GO:0006508">
    <property type="term" value="P:proteolysis"/>
    <property type="evidence" value="ECO:0007669"/>
    <property type="project" value="InterPro"/>
</dbReference>
<keyword evidence="3" id="KW-0645">Protease</keyword>
<protein>
    <submittedName>
        <fullName evidence="3">Dipeptidyl aminopeptidase/acylaminoacyl peptidase</fullName>
    </submittedName>
</protein>
<dbReference type="GO" id="GO:0004177">
    <property type="term" value="F:aminopeptidase activity"/>
    <property type="evidence" value="ECO:0007669"/>
    <property type="project" value="UniProtKB-KW"/>
</dbReference>
<dbReference type="AlphaFoldDB" id="A0A1K2IT45"/>
<dbReference type="SUPFAM" id="SSF82171">
    <property type="entry name" value="DPP6 N-terminal domain-like"/>
    <property type="match status" value="1"/>
</dbReference>
<dbReference type="RefSeq" id="WP_072410659.1">
    <property type="nucleotide sequence ID" value="NZ_FPKW01000010.1"/>
</dbReference>
<name>A0A1K2IT45_9FLAO</name>
<dbReference type="InterPro" id="IPR029058">
    <property type="entry name" value="AB_hydrolase_fold"/>
</dbReference>
<feature type="compositionally biased region" description="Basic and acidic residues" evidence="1">
    <location>
        <begin position="167"/>
        <end position="177"/>
    </location>
</feature>
<dbReference type="Pfam" id="PF00326">
    <property type="entry name" value="Peptidase_S9"/>
    <property type="match status" value="1"/>
</dbReference>
<dbReference type="SUPFAM" id="SSF53474">
    <property type="entry name" value="alpha/beta-Hydrolases"/>
    <property type="match status" value="1"/>
</dbReference>
<feature type="region of interest" description="Disordered" evidence="1">
    <location>
        <begin position="214"/>
        <end position="246"/>
    </location>
</feature>
<dbReference type="EMBL" id="FPKW01000010">
    <property type="protein sequence ID" value="SFZ95478.1"/>
    <property type="molecule type" value="Genomic_DNA"/>
</dbReference>
<reference evidence="4" key="1">
    <citation type="submission" date="2016-10" db="EMBL/GenBank/DDBJ databases">
        <authorList>
            <person name="Varghese N."/>
            <person name="Submissions S."/>
        </authorList>
    </citation>
    <scope>NUCLEOTIDE SEQUENCE [LARGE SCALE GENOMIC DNA]</scope>
    <source>
        <strain evidence="4">SUR2</strain>
    </source>
</reference>
<dbReference type="Gene3D" id="3.40.50.1820">
    <property type="entry name" value="alpha/beta hydrolase"/>
    <property type="match status" value="1"/>
</dbReference>
<evidence type="ECO:0000313" key="4">
    <source>
        <dbReference type="Proteomes" id="UP000182034"/>
    </source>
</evidence>
<dbReference type="GO" id="GO:0008239">
    <property type="term" value="F:dipeptidyl-peptidase activity"/>
    <property type="evidence" value="ECO:0007669"/>
    <property type="project" value="TreeGrafter"/>
</dbReference>
<keyword evidence="3" id="KW-0031">Aminopeptidase</keyword>
<dbReference type="STRING" id="1612149.SAMN05216324_11046"/>
<keyword evidence="3" id="KW-0378">Hydrolase</keyword>
<proteinExistence type="predicted"/>
<dbReference type="PANTHER" id="PTHR11731">
    <property type="entry name" value="PROTEASE FAMILY S9B,C DIPEPTIDYL-PEPTIDASE IV-RELATED"/>
    <property type="match status" value="1"/>
</dbReference>
<dbReference type="GO" id="GO:0008236">
    <property type="term" value="F:serine-type peptidase activity"/>
    <property type="evidence" value="ECO:0007669"/>
    <property type="project" value="InterPro"/>
</dbReference>
<dbReference type="PANTHER" id="PTHR11731:SF193">
    <property type="entry name" value="DIPEPTIDYL PEPTIDASE 9"/>
    <property type="match status" value="1"/>
</dbReference>
<dbReference type="Proteomes" id="UP000182034">
    <property type="component" value="Unassembled WGS sequence"/>
</dbReference>
<dbReference type="InterPro" id="IPR050278">
    <property type="entry name" value="Serine_Prot_S9B/DPPIV"/>
</dbReference>
<evidence type="ECO:0000256" key="1">
    <source>
        <dbReference type="SAM" id="MobiDB-lite"/>
    </source>
</evidence>
<dbReference type="InterPro" id="IPR001375">
    <property type="entry name" value="Peptidase_S9_cat"/>
</dbReference>
<evidence type="ECO:0000259" key="2">
    <source>
        <dbReference type="Pfam" id="PF00326"/>
    </source>
</evidence>
<organism evidence="3 4">
    <name type="scientific">Chryseobacterium limigenitum</name>
    <dbReference type="NCBI Taxonomy" id="1612149"/>
    <lineage>
        <taxon>Bacteria</taxon>
        <taxon>Pseudomonadati</taxon>
        <taxon>Bacteroidota</taxon>
        <taxon>Flavobacteriia</taxon>
        <taxon>Flavobacteriales</taxon>
        <taxon>Weeksellaceae</taxon>
        <taxon>Chryseobacterium group</taxon>
        <taxon>Chryseobacterium</taxon>
    </lineage>
</organism>
<gene>
    <name evidence="3" type="ORF">SAMN05216324_11046</name>
</gene>
<feature type="region of interest" description="Disordered" evidence="1">
    <location>
        <begin position="156"/>
        <end position="178"/>
    </location>
</feature>
<feature type="domain" description="Peptidase S9 prolyl oligopeptidase catalytic" evidence="2">
    <location>
        <begin position="759"/>
        <end position="936"/>
    </location>
</feature>
<accession>A0A1K2IT45</accession>